<comment type="caution">
    <text evidence="2">The sequence shown here is derived from an EMBL/GenBank/DDBJ whole genome shotgun (WGS) entry which is preliminary data.</text>
</comment>
<dbReference type="Proteomes" id="UP001603857">
    <property type="component" value="Unassembled WGS sequence"/>
</dbReference>
<keyword evidence="3" id="KW-1185">Reference proteome</keyword>
<evidence type="ECO:0000313" key="2">
    <source>
        <dbReference type="EMBL" id="KAL2347016.1"/>
    </source>
</evidence>
<feature type="domain" description="Protein kinase" evidence="1">
    <location>
        <begin position="8"/>
        <end position="178"/>
    </location>
</feature>
<evidence type="ECO:0000259" key="1">
    <source>
        <dbReference type="PROSITE" id="PS50011"/>
    </source>
</evidence>
<dbReference type="Gene3D" id="1.10.510.10">
    <property type="entry name" value="Transferase(Phosphotransferase) domain 1"/>
    <property type="match status" value="1"/>
</dbReference>
<accession>A0ABD1NG10</accession>
<proteinExistence type="predicted"/>
<reference evidence="2 3" key="1">
    <citation type="submission" date="2024-08" db="EMBL/GenBank/DDBJ databases">
        <title>Insights into the chromosomal genome structure of Flemingia macrophylla.</title>
        <authorList>
            <person name="Ding Y."/>
            <person name="Zhao Y."/>
            <person name="Bi W."/>
            <person name="Wu M."/>
            <person name="Zhao G."/>
            <person name="Gong Y."/>
            <person name="Li W."/>
            <person name="Zhang P."/>
        </authorList>
    </citation>
    <scope>NUCLEOTIDE SEQUENCE [LARGE SCALE GENOMIC DNA]</scope>
    <source>
        <strain evidence="2">DYQJB</strain>
        <tissue evidence="2">Leaf</tissue>
    </source>
</reference>
<sequence>MSELHLLHKTVQDIQQGSPLSLFRMQLYKGKLESGIQVVIRYLALSKKYSIRNFKLRLDLLAKLRHPYLVSFLGHCIDGVVGEHNETNVFLIYEYVSNGTFRTYISGETPGKVFNWSERLSVLIDIAKAAHFLHTGMIPGFFKNRLKTNNILLNENWMAKLSDYGLSIISDESYACGV</sequence>
<dbReference type="Pfam" id="PF07714">
    <property type="entry name" value="PK_Tyr_Ser-Thr"/>
    <property type="match status" value="1"/>
</dbReference>
<organism evidence="2 3">
    <name type="scientific">Flemingia macrophylla</name>
    <dbReference type="NCBI Taxonomy" id="520843"/>
    <lineage>
        <taxon>Eukaryota</taxon>
        <taxon>Viridiplantae</taxon>
        <taxon>Streptophyta</taxon>
        <taxon>Embryophyta</taxon>
        <taxon>Tracheophyta</taxon>
        <taxon>Spermatophyta</taxon>
        <taxon>Magnoliopsida</taxon>
        <taxon>eudicotyledons</taxon>
        <taxon>Gunneridae</taxon>
        <taxon>Pentapetalae</taxon>
        <taxon>rosids</taxon>
        <taxon>fabids</taxon>
        <taxon>Fabales</taxon>
        <taxon>Fabaceae</taxon>
        <taxon>Papilionoideae</taxon>
        <taxon>50 kb inversion clade</taxon>
        <taxon>NPAAA clade</taxon>
        <taxon>indigoferoid/millettioid clade</taxon>
        <taxon>Phaseoleae</taxon>
        <taxon>Flemingia</taxon>
    </lineage>
</organism>
<gene>
    <name evidence="2" type="ORF">Fmac_001016</name>
</gene>
<dbReference type="InterPro" id="IPR001245">
    <property type="entry name" value="Ser-Thr/Tyr_kinase_cat_dom"/>
</dbReference>
<dbReference type="AlphaFoldDB" id="A0ABD1NG10"/>
<dbReference type="PROSITE" id="PS50011">
    <property type="entry name" value="PROTEIN_KINASE_DOM"/>
    <property type="match status" value="1"/>
</dbReference>
<name>A0ABD1NG10_9FABA</name>
<protein>
    <recommendedName>
        <fullName evidence="1">Protein kinase domain-containing protein</fullName>
    </recommendedName>
</protein>
<dbReference type="InterPro" id="IPR011009">
    <property type="entry name" value="Kinase-like_dom_sf"/>
</dbReference>
<dbReference type="SUPFAM" id="SSF56112">
    <property type="entry name" value="Protein kinase-like (PK-like)"/>
    <property type="match status" value="1"/>
</dbReference>
<dbReference type="PANTHER" id="PTHR46146">
    <property type="entry name" value="SERINE/THREONINE-PROTEIN KINASE-LIKE PROTEIN CCR4"/>
    <property type="match status" value="1"/>
</dbReference>
<evidence type="ECO:0000313" key="3">
    <source>
        <dbReference type="Proteomes" id="UP001603857"/>
    </source>
</evidence>
<dbReference type="EMBL" id="JBGMDY010000001">
    <property type="protein sequence ID" value="KAL2347016.1"/>
    <property type="molecule type" value="Genomic_DNA"/>
</dbReference>
<dbReference type="InterPro" id="IPR000719">
    <property type="entry name" value="Prot_kinase_dom"/>
</dbReference>